<dbReference type="GO" id="GO:0005634">
    <property type="term" value="C:nucleus"/>
    <property type="evidence" value="ECO:0007669"/>
    <property type="project" value="UniProtKB-SubCell"/>
</dbReference>
<evidence type="ECO:0000256" key="1">
    <source>
        <dbReference type="ARBA" id="ARBA00004123"/>
    </source>
</evidence>
<proteinExistence type="predicted"/>
<gene>
    <name evidence="10" type="primary">BQ5605_C001g00599</name>
    <name evidence="10" type="ORF">BQ5605_C001G00599</name>
</gene>
<reference evidence="10 11" key="1">
    <citation type="submission" date="2016-11" db="EMBL/GenBank/DDBJ databases">
        <authorList>
            <person name="Jaros S."/>
            <person name="Januszkiewicz K."/>
            <person name="Wedrychowicz H."/>
        </authorList>
    </citation>
    <scope>NUCLEOTIDE SEQUENCE [LARGE SCALE GENOMIC DNA]</scope>
</reference>
<protein>
    <submittedName>
        <fullName evidence="10">BQ5605_C001g00599 protein</fullName>
    </submittedName>
</protein>
<dbReference type="SUPFAM" id="SSF48371">
    <property type="entry name" value="ARM repeat"/>
    <property type="match status" value="1"/>
</dbReference>
<keyword evidence="7" id="KW-0539">Nucleus</keyword>
<feature type="region of interest" description="Disordered" evidence="8">
    <location>
        <begin position="87"/>
        <end position="107"/>
    </location>
</feature>
<dbReference type="GO" id="GO:0006606">
    <property type="term" value="P:protein import into nucleus"/>
    <property type="evidence" value="ECO:0007669"/>
    <property type="project" value="InterPro"/>
</dbReference>
<dbReference type="Proteomes" id="UP000249464">
    <property type="component" value="Unassembled WGS sequence"/>
</dbReference>
<dbReference type="InterPro" id="IPR041653">
    <property type="entry name" value="Importin_rep_4"/>
</dbReference>
<keyword evidence="6" id="KW-0653">Protein transport</keyword>
<evidence type="ECO:0000256" key="7">
    <source>
        <dbReference type="ARBA" id="ARBA00023242"/>
    </source>
</evidence>
<evidence type="ECO:0000256" key="4">
    <source>
        <dbReference type="ARBA" id="ARBA00022490"/>
    </source>
</evidence>
<dbReference type="InterPro" id="IPR057672">
    <property type="entry name" value="TPR_IPO4/5"/>
</dbReference>
<evidence type="ECO:0000256" key="2">
    <source>
        <dbReference type="ARBA" id="ARBA00004496"/>
    </source>
</evidence>
<feature type="domain" description="IPO4/5-like TPR repeats" evidence="9">
    <location>
        <begin position="184"/>
        <end position="319"/>
    </location>
</feature>
<evidence type="ECO:0000313" key="10">
    <source>
        <dbReference type="EMBL" id="SGY47995.1"/>
    </source>
</evidence>
<evidence type="ECO:0000259" key="9">
    <source>
        <dbReference type="Pfam" id="PF25780"/>
    </source>
</evidence>
<dbReference type="PANTHER" id="PTHR10527">
    <property type="entry name" value="IMPORTIN BETA"/>
    <property type="match status" value="1"/>
</dbReference>
<keyword evidence="4" id="KW-0963">Cytoplasm</keyword>
<dbReference type="AlphaFoldDB" id="A0A2X0M766"/>
<dbReference type="Gene3D" id="1.25.10.10">
    <property type="entry name" value="Leucine-rich Repeat Variant"/>
    <property type="match status" value="1"/>
</dbReference>
<evidence type="ECO:0000313" key="11">
    <source>
        <dbReference type="Proteomes" id="UP000249464"/>
    </source>
</evidence>
<sequence>MEPSPALIADLTETLDRLSSPTSSLRTTAEAHLHSELLCPSNTAQTLLALVHIATSLQGTSPRRVQALIILRRTALQSPTVLDLEARRQRDDHDHDQAPTHPALLGPRWSTLPLHTKDLIENRLLGVLGESDMRPGAERKALCDTIAEVYKLNQPGRSASSEISDTHHHSRINFIAFSHLLSGPWPQFASVLSQLFSSPSPSLRESCFRLYAECIDLLEQEPPTTASQGLLRGLQDPAIHTRLAALQAASKLLQVLEPPSKLQSYTELITGMLEILPALTVSAASDDRPLTTALLEMIELASIPRLASRVFKPHVTALTHFCTSIIQSPETYDENIRASALELLVSLAETAPTLIRTAGNFTPMIVEICLDLMKEREDDPEWLGKEVIKDIEEDDTIATIAEQSLDRFAQRLGKDVFGAVQGNLGKLLGKDKTWQVKSAGLSAIAAIAEGCRVQMQGNLEQIINAIVALTGDDHPRVHYAIIYALGQLCTDLEDQVQAEFGQQVLRVFVSNMLGQEPRLQAFAAAACVNFFRATEVVEPLKPFLPDVMRGLLHLLQTGSTFVQGNALEALTVVAAYMEEEFAPVSHLSEVIIKTVALILIAYFTTKYYTEIMPHLLRLLETEASPEIETLRAQALDCASNIAAAVDPSVFEPDATRLIKAMQNISKSLPEDDQVTRPYLLTAFCHLAATVGAEAFAPYIDETFPQLLKRAARDAQVTIGELGEPHPSEYNEEGEDDWESVLVDGKTVSIRTSAVDDKLEAVQNLISLVSTLGVTLPLPELQQVVQTTLPLLNFVWHIGIREAAAALIAVTVQSLALHPLNAEERTFICSNCSDALAPHLCSDTDAEFLATALSSIATVYTSFPRGTLRVDSRNLCIRAMEGQFVDLARREQERQHERGGEQEEDAEYLDEEVLEIEEGEKQVYYGINVVVKELMKQHDVRSLDVGTSTTSTTFPLAVFEPALKVIATPSGQRLNAAQFGLRLVCDMLDQLGERAVKTVQPYLNALAARLHDENPTIRRVSAYAVGIAVERAPSSLQPWAINLVDSLFTAIAVIDPSDLEQDPAVLAARDNAVSALSKIIRRSPPATIEPILERWVLTLPILVDEDEFEHVYPLLIDLLHTNHPSTTSPTVATHILNVLVQTLQQEILPPTLEESLCTELKNFVAKLPQGSEARVQAESISQDVRDKLGV</sequence>
<dbReference type="Pfam" id="PF25780">
    <property type="entry name" value="TPR_IPO5"/>
    <property type="match status" value="1"/>
</dbReference>
<evidence type="ECO:0000256" key="8">
    <source>
        <dbReference type="SAM" id="MobiDB-lite"/>
    </source>
</evidence>
<evidence type="ECO:0000256" key="5">
    <source>
        <dbReference type="ARBA" id="ARBA00022737"/>
    </source>
</evidence>
<organism evidence="10 11">
    <name type="scientific">Microbotryum silenes-dioicae</name>
    <dbReference type="NCBI Taxonomy" id="796604"/>
    <lineage>
        <taxon>Eukaryota</taxon>
        <taxon>Fungi</taxon>
        <taxon>Dikarya</taxon>
        <taxon>Basidiomycota</taxon>
        <taxon>Pucciniomycotina</taxon>
        <taxon>Microbotryomycetes</taxon>
        <taxon>Microbotryales</taxon>
        <taxon>Microbotryaceae</taxon>
        <taxon>Microbotryum</taxon>
    </lineage>
</organism>
<dbReference type="InterPro" id="IPR016024">
    <property type="entry name" value="ARM-type_fold"/>
</dbReference>
<dbReference type="EMBL" id="FQNC01000043">
    <property type="protein sequence ID" value="SGY47995.1"/>
    <property type="molecule type" value="Genomic_DNA"/>
</dbReference>
<keyword evidence="3" id="KW-0813">Transport</keyword>
<dbReference type="InterPro" id="IPR040122">
    <property type="entry name" value="Importin_beta"/>
</dbReference>
<feature type="compositionally biased region" description="Basic and acidic residues" evidence="8">
    <location>
        <begin position="87"/>
        <end position="98"/>
    </location>
</feature>
<keyword evidence="5" id="KW-0677">Repeat</keyword>
<dbReference type="InterPro" id="IPR011989">
    <property type="entry name" value="ARM-like"/>
</dbReference>
<dbReference type="Pfam" id="PF18808">
    <property type="entry name" value="Importin_rep_4"/>
    <property type="match status" value="1"/>
</dbReference>
<evidence type="ECO:0000256" key="3">
    <source>
        <dbReference type="ARBA" id="ARBA00022448"/>
    </source>
</evidence>
<name>A0A2X0M766_9BASI</name>
<keyword evidence="11" id="KW-1185">Reference proteome</keyword>
<dbReference type="Pfam" id="PF13513">
    <property type="entry name" value="HEAT_EZ"/>
    <property type="match status" value="1"/>
</dbReference>
<dbReference type="STRING" id="796604.A0A2X0M766"/>
<dbReference type="GO" id="GO:0005737">
    <property type="term" value="C:cytoplasm"/>
    <property type="evidence" value="ECO:0007669"/>
    <property type="project" value="UniProtKB-SubCell"/>
</dbReference>
<comment type="subcellular location">
    <subcellularLocation>
        <location evidence="2">Cytoplasm</location>
    </subcellularLocation>
    <subcellularLocation>
        <location evidence="1">Nucleus</location>
    </subcellularLocation>
</comment>
<accession>A0A2X0M766</accession>
<evidence type="ECO:0000256" key="6">
    <source>
        <dbReference type="ARBA" id="ARBA00022927"/>
    </source>
</evidence>